<name>A0A8H4QWC7_9AGAR</name>
<dbReference type="Proteomes" id="UP000521872">
    <property type="component" value="Unassembled WGS sequence"/>
</dbReference>
<dbReference type="AlphaFoldDB" id="A0A8H4QWC7"/>
<organism evidence="2 3">
    <name type="scientific">Agrocybe pediades</name>
    <dbReference type="NCBI Taxonomy" id="84607"/>
    <lineage>
        <taxon>Eukaryota</taxon>
        <taxon>Fungi</taxon>
        <taxon>Dikarya</taxon>
        <taxon>Basidiomycota</taxon>
        <taxon>Agaricomycotina</taxon>
        <taxon>Agaricomycetes</taxon>
        <taxon>Agaricomycetidae</taxon>
        <taxon>Agaricales</taxon>
        <taxon>Agaricineae</taxon>
        <taxon>Strophariaceae</taxon>
        <taxon>Agrocybe</taxon>
    </lineage>
</organism>
<feature type="compositionally biased region" description="Low complexity" evidence="1">
    <location>
        <begin position="75"/>
        <end position="99"/>
    </location>
</feature>
<protein>
    <recommendedName>
        <fullName evidence="4">Pet127-domain-containing protein</fullName>
    </recommendedName>
</protein>
<dbReference type="EMBL" id="JAACJL010000030">
    <property type="protein sequence ID" value="KAF4617875.1"/>
    <property type="molecule type" value="Genomic_DNA"/>
</dbReference>
<comment type="caution">
    <text evidence="2">The sequence shown here is derived from an EMBL/GenBank/DDBJ whole genome shotgun (WGS) entry which is preliminary data.</text>
</comment>
<proteinExistence type="predicted"/>
<evidence type="ECO:0000256" key="1">
    <source>
        <dbReference type="SAM" id="MobiDB-lite"/>
    </source>
</evidence>
<dbReference type="GO" id="GO:0000964">
    <property type="term" value="P:mitochondrial RNA 5'-end processing"/>
    <property type="evidence" value="ECO:0007669"/>
    <property type="project" value="TreeGrafter"/>
</dbReference>
<reference evidence="2 3" key="1">
    <citation type="submission" date="2019-12" db="EMBL/GenBank/DDBJ databases">
        <authorList>
            <person name="Floudas D."/>
            <person name="Bentzer J."/>
            <person name="Ahren D."/>
            <person name="Johansson T."/>
            <person name="Persson P."/>
            <person name="Tunlid A."/>
        </authorList>
    </citation>
    <scope>NUCLEOTIDE SEQUENCE [LARGE SCALE GENOMIC DNA]</scope>
    <source>
        <strain evidence="2 3">CBS 102.39</strain>
    </source>
</reference>
<dbReference type="PANTHER" id="PTHR31014">
    <property type="entry name" value="MITOCHONDRIAL TRANSLATION SYSTEM COMPONENT PET127-RELATED"/>
    <property type="match status" value="1"/>
</dbReference>
<dbReference type="InterPro" id="IPR013943">
    <property type="entry name" value="Pet127"/>
</dbReference>
<feature type="compositionally biased region" description="Polar residues" evidence="1">
    <location>
        <begin position="62"/>
        <end position="74"/>
    </location>
</feature>
<feature type="region of interest" description="Disordered" evidence="1">
    <location>
        <begin position="62"/>
        <end position="143"/>
    </location>
</feature>
<dbReference type="GO" id="GO:0005740">
    <property type="term" value="C:mitochondrial envelope"/>
    <property type="evidence" value="ECO:0007669"/>
    <property type="project" value="TreeGrafter"/>
</dbReference>
<feature type="compositionally biased region" description="Polar residues" evidence="1">
    <location>
        <begin position="115"/>
        <end position="130"/>
    </location>
</feature>
<dbReference type="Pfam" id="PF08634">
    <property type="entry name" value="Pet127"/>
    <property type="match status" value="1"/>
</dbReference>
<evidence type="ECO:0000313" key="2">
    <source>
        <dbReference type="EMBL" id="KAF4617875.1"/>
    </source>
</evidence>
<dbReference type="PANTHER" id="PTHR31014:SF0">
    <property type="entry name" value="MITOCHONDRIAL TRANSLATION SYSTEM COMPONENT PET127-RELATED"/>
    <property type="match status" value="1"/>
</dbReference>
<gene>
    <name evidence="2" type="ORF">D9613_006069</name>
</gene>
<sequence length="769" mass="86538">MNVWPSASRLASSSRCLQPARLAVSKCPGVIAQPSSSFGASTRRHNSSRPFGAAIYEETVHASSTGPGRSGSSVNKAATSGKKGNASGAGAAVQSQSRPLTRRRRARERQREKSVSSSEKPSHKPSTNENGKNKSKSSELFSSKGNATTASIFDLNKTLEKLMQDHQIVPQDADAELESSQLPSLIAQEPRHNPPHDSPQEVLRENISKLDVEHVLTDVAPISQHNPVDTLAHGLDRVLFNPGVHWLRDPRSHVYNFTPWLEKIPKVNNFAFERLIGFISSSRDDDLRALAKQEGKKFAGSTSSLSGMMSHIYFLLSEYKEADCTILSQHFKTEATGFTAGQRMPAIVKLNYKDGIYAIDSHTADYDDSDKNVLTWMGTLLENFLTKTPEQFRKFMRFEAAPENTSPPLREAYRFAKSNSMVMRSQLDCHDPRLPGTGVFDIKTRACVTVRMDILNYQENAGYMITAQHGVLESFEKEYYDLIRSAFLKYNFQVRIGNMDGVMVAYHNTERIFGFQYISRDEMDERLFGATPGIGDKVFNHTVAILEACLEEAAKCFPEQSVICGFETRLPGKILDIFVQPAEWVGDEEQRPLKKLAVTLEHKLDGEPTRAANAMRATDAKWTVEYRVARVTIPEWEIRADYKFFMQRKKRSLILPSDVTLEQAEEYWTNLTYSNKIPEEKAKLFRPEAFAVAGAAIEKYREISRKGRLLAQEMEQRLAGQPKILLGHGIYEEKESLYLKDPVHERHAKEFESVAKSPIEPQETTVKEG</sequence>
<evidence type="ECO:0000313" key="3">
    <source>
        <dbReference type="Proteomes" id="UP000521872"/>
    </source>
</evidence>
<evidence type="ECO:0008006" key="4">
    <source>
        <dbReference type="Google" id="ProtNLM"/>
    </source>
</evidence>
<accession>A0A8H4QWC7</accession>
<keyword evidence="3" id="KW-1185">Reference proteome</keyword>